<dbReference type="SUPFAM" id="SSF48600">
    <property type="entry name" value="Chorismate mutase II"/>
    <property type="match status" value="1"/>
</dbReference>
<dbReference type="SUPFAM" id="SSF55718">
    <property type="entry name" value="SCP-like"/>
    <property type="match status" value="1"/>
</dbReference>
<dbReference type="SMART" id="SM00830">
    <property type="entry name" value="CM_2"/>
    <property type="match status" value="1"/>
</dbReference>
<keyword evidence="4" id="KW-1185">Reference proteome</keyword>
<dbReference type="EMBL" id="RCZO01000001">
    <property type="protein sequence ID" value="TPG11139.1"/>
    <property type="molecule type" value="Genomic_DNA"/>
</dbReference>
<dbReference type="EC" id="5.4.99.5" evidence="1"/>
<reference evidence="3 4" key="1">
    <citation type="journal article" date="2019" name="Environ. Microbiol.">
        <title>Species interactions and distinct microbial communities in high Arctic permafrost affected cryosols are associated with the CH4 and CO2 gas fluxes.</title>
        <authorList>
            <person name="Altshuler I."/>
            <person name="Hamel J."/>
            <person name="Turney S."/>
            <person name="Magnuson E."/>
            <person name="Levesque R."/>
            <person name="Greer C."/>
            <person name="Whyte L.G."/>
        </authorList>
    </citation>
    <scope>NUCLEOTIDE SEQUENCE [LARGE SCALE GENOMIC DNA]</scope>
    <source>
        <strain evidence="3 4">S13Y</strain>
    </source>
</reference>
<dbReference type="PROSITE" id="PS51168">
    <property type="entry name" value="CHORISMATE_MUT_2"/>
    <property type="match status" value="1"/>
</dbReference>
<dbReference type="Proteomes" id="UP000319486">
    <property type="component" value="Unassembled WGS sequence"/>
</dbReference>
<accession>A0A502CGK1</accession>
<name>A0A502CGK1_9GAMM</name>
<dbReference type="InterPro" id="IPR036263">
    <property type="entry name" value="Chorismate_II_sf"/>
</dbReference>
<gene>
    <name evidence="3" type="ORF">EAH88_00865</name>
</gene>
<comment type="caution">
    <text evidence="3">The sequence shown here is derived from an EMBL/GenBank/DDBJ whole genome shotgun (WGS) entry which is preliminary data.</text>
</comment>
<dbReference type="GO" id="GO:0004106">
    <property type="term" value="F:chorismate mutase activity"/>
    <property type="evidence" value="ECO:0007669"/>
    <property type="project" value="UniProtKB-EC"/>
</dbReference>
<evidence type="ECO:0000313" key="3">
    <source>
        <dbReference type="EMBL" id="TPG11139.1"/>
    </source>
</evidence>
<dbReference type="AlphaFoldDB" id="A0A502CGK1"/>
<proteinExistence type="predicted"/>
<evidence type="ECO:0000313" key="4">
    <source>
        <dbReference type="Proteomes" id="UP000319486"/>
    </source>
</evidence>
<dbReference type="Pfam" id="PF01817">
    <property type="entry name" value="CM_2"/>
    <property type="match status" value="1"/>
</dbReference>
<organism evidence="3 4">
    <name type="scientific">Rhodanobacter glycinis</name>
    <dbReference type="NCBI Taxonomy" id="582702"/>
    <lineage>
        <taxon>Bacteria</taxon>
        <taxon>Pseudomonadati</taxon>
        <taxon>Pseudomonadota</taxon>
        <taxon>Gammaproteobacteria</taxon>
        <taxon>Lysobacterales</taxon>
        <taxon>Rhodanobacteraceae</taxon>
        <taxon>Rhodanobacter</taxon>
    </lineage>
</organism>
<dbReference type="InterPro" id="IPR036527">
    <property type="entry name" value="SCP2_sterol-bd_dom_sf"/>
</dbReference>
<dbReference type="GO" id="GO:0046417">
    <property type="term" value="P:chorismate metabolic process"/>
    <property type="evidence" value="ECO:0007669"/>
    <property type="project" value="InterPro"/>
</dbReference>
<dbReference type="InterPro" id="IPR036979">
    <property type="entry name" value="CM_dom_sf"/>
</dbReference>
<evidence type="ECO:0000256" key="1">
    <source>
        <dbReference type="ARBA" id="ARBA00012404"/>
    </source>
</evidence>
<sequence>MLLPNPERLALAHMRGAIDRVDDGLIVLLAARRRLVRVVAALKPRAGVPPRDLARERQVRTRTQSLAHRLDLPADTAAGLLDLAIVDACRQQGMAIDLDQGALAPSPAMMQPIMPDTLRSESRALHWLRLLPPPRRLAPLLRALPQRWQRNLLERAMARVLAVPLQDGTLDFMRGRRLGIEVSDLQLCWVLEWRDGRLCVGDGVPEASVRGSATDLLLLASRLEDADTLLFQRALELTGDTELGLTARNLLERLPWESVPLGLRIALNRGARFARAARAAHRGEAV</sequence>
<protein>
    <recommendedName>
        <fullName evidence="1">chorismate mutase</fullName>
        <ecNumber evidence="1">5.4.99.5</ecNumber>
    </recommendedName>
</protein>
<feature type="domain" description="Chorismate mutase" evidence="2">
    <location>
        <begin position="5"/>
        <end position="96"/>
    </location>
</feature>
<dbReference type="InterPro" id="IPR002701">
    <property type="entry name" value="CM_II_prokaryot"/>
</dbReference>
<dbReference type="Gene3D" id="1.20.59.10">
    <property type="entry name" value="Chorismate mutase"/>
    <property type="match status" value="1"/>
</dbReference>
<dbReference type="RefSeq" id="WP_140648348.1">
    <property type="nucleotide sequence ID" value="NZ_RCZO01000001.1"/>
</dbReference>
<dbReference type="Pfam" id="PF02036">
    <property type="entry name" value="SCP2"/>
    <property type="match status" value="1"/>
</dbReference>
<dbReference type="InterPro" id="IPR003033">
    <property type="entry name" value="SCP2_sterol-bd_dom"/>
</dbReference>
<evidence type="ECO:0000259" key="2">
    <source>
        <dbReference type="PROSITE" id="PS51168"/>
    </source>
</evidence>